<gene>
    <name evidence="1" type="ORF">HG542_20370</name>
</gene>
<dbReference type="AlphaFoldDB" id="A0A7Y7E8G2"/>
<dbReference type="Proteomes" id="UP000587462">
    <property type="component" value="Unassembled WGS sequence"/>
</dbReference>
<accession>A0A7Y7E8G2</accession>
<dbReference type="RefSeq" id="WP_171083504.1">
    <property type="nucleotide sequence ID" value="NZ_BNBU01000008.1"/>
</dbReference>
<protein>
    <recommendedName>
        <fullName evidence="3">ABM domain-containing protein</fullName>
    </recommendedName>
</protein>
<dbReference type="EMBL" id="JABBXF010000046">
    <property type="protein sequence ID" value="NVK80010.1"/>
    <property type="molecule type" value="Genomic_DNA"/>
</dbReference>
<comment type="caution">
    <text evidence="1">The sequence shown here is derived from an EMBL/GenBank/DDBJ whole genome shotgun (WGS) entry which is preliminary data.</text>
</comment>
<evidence type="ECO:0000313" key="2">
    <source>
        <dbReference type="Proteomes" id="UP000587462"/>
    </source>
</evidence>
<evidence type="ECO:0000313" key="1">
    <source>
        <dbReference type="EMBL" id="NVK80010.1"/>
    </source>
</evidence>
<reference evidence="1 2" key="1">
    <citation type="submission" date="2020-04" db="EMBL/GenBank/DDBJ databases">
        <title>Draft Genome Sequence of Streptomyces morookaense DSM 40503, an 8-azaguanine-producing strain.</title>
        <authorList>
            <person name="Qi J."/>
            <person name="Gao J.-M."/>
        </authorList>
    </citation>
    <scope>NUCLEOTIDE SEQUENCE [LARGE SCALE GENOMIC DNA]</scope>
    <source>
        <strain evidence="1 2">DSM 40503</strain>
    </source>
</reference>
<organism evidence="1 2">
    <name type="scientific">Streptomyces morookaense</name>
    <name type="common">Streptoverticillium morookaense</name>
    <dbReference type="NCBI Taxonomy" id="1970"/>
    <lineage>
        <taxon>Bacteria</taxon>
        <taxon>Bacillati</taxon>
        <taxon>Actinomycetota</taxon>
        <taxon>Actinomycetes</taxon>
        <taxon>Kitasatosporales</taxon>
        <taxon>Streptomycetaceae</taxon>
        <taxon>Streptomyces</taxon>
    </lineage>
</organism>
<sequence length="99" mass="10706">MAIIVTFDMEDTAAAQELYDTCIDRLTEGRGFASPADLPVPGLLAHIAGPVGGRWRVTDVWESPESFEAFGKILGPIIADLGYEGLRPDVSPAHRVVLR</sequence>
<name>A0A7Y7E8G2_STRMO</name>
<keyword evidence="2" id="KW-1185">Reference proteome</keyword>
<evidence type="ECO:0008006" key="3">
    <source>
        <dbReference type="Google" id="ProtNLM"/>
    </source>
</evidence>
<proteinExistence type="predicted"/>